<sequence>MLPEEIASAMKDIAQNVCETYKKNLPILKHHAHSAYEFYVDNKELSIVFGGLLLFCSILWLWFDATSDFGLNAFTETLGILVTVFLVERILTKKEAKRALPLRLAAYEDVRLLSCRLIKFWHEIYRSSVPGTTPETIEQLLLRKC</sequence>
<dbReference type="AlphaFoldDB" id="A0AAN0VXT9"/>
<accession>A0AAN0VXT9</accession>
<evidence type="ECO:0000256" key="1">
    <source>
        <dbReference type="SAM" id="Phobius"/>
    </source>
</evidence>
<protein>
    <submittedName>
        <fullName evidence="2">Uncharacterized protein</fullName>
    </submittedName>
</protein>
<dbReference type="RefSeq" id="WP_043007993.1">
    <property type="nucleotide sequence ID" value="NZ_CP009617.1"/>
</dbReference>
<dbReference type="EMBL" id="CP009617">
    <property type="protein sequence ID" value="AIW18816.1"/>
    <property type="molecule type" value="Genomic_DNA"/>
</dbReference>
<evidence type="ECO:0000313" key="3">
    <source>
        <dbReference type="Proteomes" id="UP000030081"/>
    </source>
</evidence>
<feature type="transmembrane region" description="Helical" evidence="1">
    <location>
        <begin position="45"/>
        <end position="63"/>
    </location>
</feature>
<dbReference type="Proteomes" id="UP000030081">
    <property type="component" value="Chromosome 1"/>
</dbReference>
<organism evidence="2 3">
    <name type="scientific">Vibrio coralliilyticus</name>
    <dbReference type="NCBI Taxonomy" id="190893"/>
    <lineage>
        <taxon>Bacteria</taxon>
        <taxon>Pseudomonadati</taxon>
        <taxon>Pseudomonadota</taxon>
        <taxon>Gammaproteobacteria</taxon>
        <taxon>Vibrionales</taxon>
        <taxon>Vibrionaceae</taxon>
        <taxon>Vibrio</taxon>
    </lineage>
</organism>
<evidence type="ECO:0000313" key="2">
    <source>
        <dbReference type="EMBL" id="AIW18816.1"/>
    </source>
</evidence>
<keyword evidence="1" id="KW-1133">Transmembrane helix</keyword>
<proteinExistence type="predicted"/>
<gene>
    <name evidence="2" type="ORF">IX92_07055</name>
</gene>
<dbReference type="KEGG" id="vcy:IX92_07055"/>
<keyword evidence="3" id="KW-1185">Reference proteome</keyword>
<keyword evidence="1" id="KW-0812">Transmembrane</keyword>
<feature type="transmembrane region" description="Helical" evidence="1">
    <location>
        <begin position="69"/>
        <end position="87"/>
    </location>
</feature>
<name>A0AAN0VXT9_9VIBR</name>
<keyword evidence="1" id="KW-0472">Membrane</keyword>
<reference evidence="2 3" key="1">
    <citation type="submission" date="2014-10" db="EMBL/GenBank/DDBJ databases">
        <title>The Complete Genome Sequence for the Shellfish Pathogen Vibrio coralliilyticus RE98 Isolated from a Shellfish Hatchery.</title>
        <authorList>
            <person name="Richards G.P."/>
            <person name="Bono J.L."/>
            <person name="Watson M.A."/>
            <person name="Needleman D.S."/>
        </authorList>
    </citation>
    <scope>NUCLEOTIDE SEQUENCE [LARGE SCALE GENOMIC DNA]</scope>
    <source>
        <strain evidence="2 3">RE98</strain>
    </source>
</reference>